<dbReference type="KEGG" id="vg:78058309"/>
<organism evidence="1 2">
    <name type="scientific">Klebsiella phage BUCT_47333</name>
    <dbReference type="NCBI Taxonomy" id="2849972"/>
    <lineage>
        <taxon>Viruses</taxon>
        <taxon>Duplodnaviria</taxon>
        <taxon>Heunggongvirae</taxon>
        <taxon>Uroviricota</taxon>
        <taxon>Caudoviricetes</taxon>
        <taxon>Jameshumphriesvirinae</taxon>
        <taxon>Ringroadvirus</taxon>
        <taxon>Ringroadvirus BUCT47333</taxon>
    </lineage>
</organism>
<keyword evidence="2" id="KW-1185">Reference proteome</keyword>
<protein>
    <submittedName>
        <fullName evidence="1">Uncharacterized protein</fullName>
    </submittedName>
</protein>
<dbReference type="RefSeq" id="YP_010683771.1">
    <property type="nucleotide sequence ID" value="NC_071130.1"/>
</dbReference>
<dbReference type="EMBL" id="MZ398021">
    <property type="protein sequence ID" value="QXG78634.1"/>
    <property type="molecule type" value="Genomic_DNA"/>
</dbReference>
<dbReference type="GeneID" id="78058309"/>
<evidence type="ECO:0000313" key="1">
    <source>
        <dbReference type="EMBL" id="QXG78634.1"/>
    </source>
</evidence>
<proteinExistence type="predicted"/>
<name>A0AAE7S538_9CAUD</name>
<dbReference type="Proteomes" id="UP000828234">
    <property type="component" value="Segment"/>
</dbReference>
<accession>A0AAE7S538</accession>
<sequence length="85" mass="9299">MKGTRSKDAGMLYRGIIEYFSTISALDATVEMLSKRDKIVADNGIICDDSLDEQVLELQERFISADGDGATQKAIVEETLTLLLG</sequence>
<evidence type="ECO:0000313" key="2">
    <source>
        <dbReference type="Proteomes" id="UP000828234"/>
    </source>
</evidence>
<reference evidence="1" key="1">
    <citation type="submission" date="2021-06" db="EMBL/GenBank/DDBJ databases">
        <authorList>
            <person name="Zhang G."/>
            <person name="Liu Y."/>
            <person name="Wang J."/>
            <person name="Chen Y."/>
        </authorList>
    </citation>
    <scope>NUCLEOTIDE SEQUENCE</scope>
    <source>
        <strain evidence="1">Klebsiella pneumoniae 1118</strain>
    </source>
</reference>